<dbReference type="InterPro" id="IPR016818">
    <property type="entry name" value="NOSIP"/>
</dbReference>
<dbReference type="InterPro" id="IPR031790">
    <property type="entry name" value="Znf-NOSIP"/>
</dbReference>
<evidence type="ECO:0000313" key="12">
    <source>
        <dbReference type="Proteomes" id="UP000030651"/>
    </source>
</evidence>
<dbReference type="PIRSF" id="PIRSF023577">
    <property type="entry name" value="ENOS_interacting"/>
    <property type="match status" value="1"/>
</dbReference>
<proteinExistence type="inferred from homology"/>
<comment type="subcellular location">
    <subcellularLocation>
        <location evidence="1 7">Nucleus</location>
    </subcellularLocation>
</comment>
<dbReference type="InterPro" id="IPR027370">
    <property type="entry name" value="Znf-RING_euk"/>
</dbReference>
<evidence type="ECO:0000256" key="4">
    <source>
        <dbReference type="ARBA" id="ARBA00022771"/>
    </source>
</evidence>
<evidence type="ECO:0000256" key="2">
    <source>
        <dbReference type="ARBA" id="ARBA00008126"/>
    </source>
</evidence>
<name>W3WQD2_PESFW</name>
<feature type="compositionally biased region" description="Basic and acidic residues" evidence="9">
    <location>
        <begin position="85"/>
        <end position="113"/>
    </location>
</feature>
<evidence type="ECO:0000256" key="3">
    <source>
        <dbReference type="ARBA" id="ARBA00022723"/>
    </source>
</evidence>
<keyword evidence="5" id="KW-0862">Zinc</keyword>
<dbReference type="Proteomes" id="UP000030651">
    <property type="component" value="Unassembled WGS sequence"/>
</dbReference>
<dbReference type="SUPFAM" id="SSF57850">
    <property type="entry name" value="RING/U-box"/>
    <property type="match status" value="1"/>
</dbReference>
<dbReference type="AlphaFoldDB" id="W3WQD2"/>
<sequence>MSHSKRNTSRAVFTSHEREQAKKAWGASSARLSRDSMLPFSACRLCLETAEEPVACVHGDVFCRECALSNILAQKKEIKRLDKVREQEAREKEEAEQRRDAEAREREVSDFERTLSGVGSSVAHSHGTAAVSSKSPDDTPPKNGAARPGKRKFEMNDEELQRIAAQQRAKARQALDHEKAAMPKLPSFWTPSITPSSNTTTALHDVVKKAKTAPTCPASQEGQPHAYSLATLVTVHFTEEIDEKTKKKQRLCPSCKKVLSNASKAMLAKPCGHVMCLNCVDKFMRPSKHGDPHADDVDFTGMRCYVCEANLIDSSAQEKSKKKDKERIRPGLVELRSEGTGFSAGGSNQVQKVGVAFQC</sequence>
<keyword evidence="4 8" id="KW-0863">Zinc-finger</keyword>
<dbReference type="PROSITE" id="PS00518">
    <property type="entry name" value="ZF_RING_1"/>
    <property type="match status" value="1"/>
</dbReference>
<gene>
    <name evidence="11" type="ORF">PFICI_13007</name>
</gene>
<dbReference type="GeneID" id="19278020"/>
<dbReference type="InterPro" id="IPR017907">
    <property type="entry name" value="Znf_RING_CS"/>
</dbReference>
<dbReference type="FunFam" id="3.30.40.10:FF:000673">
    <property type="entry name" value="RING finger domain protein, putative"/>
    <property type="match status" value="1"/>
</dbReference>
<dbReference type="HOGENOM" id="CLU_053742_1_1_1"/>
<evidence type="ECO:0000313" key="11">
    <source>
        <dbReference type="EMBL" id="ETS76063.1"/>
    </source>
</evidence>
<dbReference type="InterPro" id="IPR001841">
    <property type="entry name" value="Znf_RING"/>
</dbReference>
<dbReference type="Gene3D" id="3.30.40.10">
    <property type="entry name" value="Zinc/RING finger domain, C3HC4 (zinc finger)"/>
    <property type="match status" value="2"/>
</dbReference>
<dbReference type="InterPro" id="IPR013083">
    <property type="entry name" value="Znf_RING/FYVE/PHD"/>
</dbReference>
<keyword evidence="6 7" id="KW-0539">Nucleus</keyword>
<dbReference type="GO" id="GO:0005634">
    <property type="term" value="C:nucleus"/>
    <property type="evidence" value="ECO:0007669"/>
    <property type="project" value="UniProtKB-SubCell"/>
</dbReference>
<evidence type="ECO:0000256" key="7">
    <source>
        <dbReference type="PIRNR" id="PIRNR023577"/>
    </source>
</evidence>
<reference evidence="12" key="1">
    <citation type="journal article" date="2015" name="BMC Genomics">
        <title>Genomic and transcriptomic analysis of the endophytic fungus Pestalotiopsis fici reveals its lifestyle and high potential for synthesis of natural products.</title>
        <authorList>
            <person name="Wang X."/>
            <person name="Zhang X."/>
            <person name="Liu L."/>
            <person name="Xiang M."/>
            <person name="Wang W."/>
            <person name="Sun X."/>
            <person name="Che Y."/>
            <person name="Guo L."/>
            <person name="Liu G."/>
            <person name="Guo L."/>
            <person name="Wang C."/>
            <person name="Yin W.B."/>
            <person name="Stadler M."/>
            <person name="Zhang X."/>
            <person name="Liu X."/>
        </authorList>
    </citation>
    <scope>NUCLEOTIDE SEQUENCE [LARGE SCALE GENOMIC DNA]</scope>
    <source>
        <strain evidence="12">W106-1 / CGMCC3.15140</strain>
    </source>
</reference>
<dbReference type="PROSITE" id="PS50089">
    <property type="entry name" value="ZF_RING_2"/>
    <property type="match status" value="1"/>
</dbReference>
<dbReference type="RefSeq" id="XP_007839779.1">
    <property type="nucleotide sequence ID" value="XM_007841588.1"/>
</dbReference>
<dbReference type="OrthoDB" id="116827at2759"/>
<feature type="region of interest" description="Disordered" evidence="9">
    <location>
        <begin position="85"/>
        <end position="154"/>
    </location>
</feature>
<dbReference type="Pfam" id="PF13445">
    <property type="entry name" value="zf-RING_UBOX"/>
    <property type="match status" value="1"/>
</dbReference>
<evidence type="ECO:0000256" key="1">
    <source>
        <dbReference type="ARBA" id="ARBA00004123"/>
    </source>
</evidence>
<dbReference type="PANTHER" id="PTHR13063:SF10">
    <property type="entry name" value="NITRIC OXIDE SYNTHASE-INTERACTING PROTEIN"/>
    <property type="match status" value="1"/>
</dbReference>
<evidence type="ECO:0000256" key="5">
    <source>
        <dbReference type="ARBA" id="ARBA00022833"/>
    </source>
</evidence>
<dbReference type="OMA" id="PCVTKFM"/>
<accession>W3WQD2</accession>
<evidence type="ECO:0000256" key="9">
    <source>
        <dbReference type="SAM" id="MobiDB-lite"/>
    </source>
</evidence>
<dbReference type="eggNOG" id="KOG3039">
    <property type="taxonomic scope" value="Eukaryota"/>
</dbReference>
<dbReference type="Pfam" id="PF15906">
    <property type="entry name" value="zf-NOSIP"/>
    <property type="match status" value="1"/>
</dbReference>
<keyword evidence="12" id="KW-1185">Reference proteome</keyword>
<evidence type="ECO:0000259" key="10">
    <source>
        <dbReference type="PROSITE" id="PS50089"/>
    </source>
</evidence>
<keyword evidence="3" id="KW-0479">Metal-binding</keyword>
<evidence type="ECO:0000256" key="8">
    <source>
        <dbReference type="PROSITE-ProRule" id="PRU00175"/>
    </source>
</evidence>
<dbReference type="PANTHER" id="PTHR13063">
    <property type="entry name" value="ENOS INTERACTING PROTEIN"/>
    <property type="match status" value="1"/>
</dbReference>
<dbReference type="GO" id="GO:0008270">
    <property type="term" value="F:zinc ion binding"/>
    <property type="evidence" value="ECO:0007669"/>
    <property type="project" value="UniProtKB-KW"/>
</dbReference>
<dbReference type="GO" id="GO:0061630">
    <property type="term" value="F:ubiquitin protein ligase activity"/>
    <property type="evidence" value="ECO:0007669"/>
    <property type="project" value="InterPro"/>
</dbReference>
<organism evidence="11 12">
    <name type="scientific">Pestalotiopsis fici (strain W106-1 / CGMCC3.15140)</name>
    <dbReference type="NCBI Taxonomy" id="1229662"/>
    <lineage>
        <taxon>Eukaryota</taxon>
        <taxon>Fungi</taxon>
        <taxon>Dikarya</taxon>
        <taxon>Ascomycota</taxon>
        <taxon>Pezizomycotina</taxon>
        <taxon>Sordariomycetes</taxon>
        <taxon>Xylariomycetidae</taxon>
        <taxon>Amphisphaeriales</taxon>
        <taxon>Sporocadaceae</taxon>
        <taxon>Pestalotiopsis</taxon>
    </lineage>
</organism>
<feature type="domain" description="RING-type" evidence="10">
    <location>
        <begin position="252"/>
        <end position="308"/>
    </location>
</feature>
<dbReference type="EMBL" id="KI912118">
    <property type="protein sequence ID" value="ETS76063.1"/>
    <property type="molecule type" value="Genomic_DNA"/>
</dbReference>
<protein>
    <recommendedName>
        <fullName evidence="10">RING-type domain-containing protein</fullName>
    </recommendedName>
</protein>
<dbReference type="InParanoid" id="W3WQD2"/>
<evidence type="ECO:0000256" key="6">
    <source>
        <dbReference type="ARBA" id="ARBA00023242"/>
    </source>
</evidence>
<dbReference type="KEGG" id="pfy:PFICI_13007"/>
<comment type="similarity">
    <text evidence="2 7">Belongs to the NOSIP family.</text>
</comment>
<feature type="compositionally biased region" description="Low complexity" evidence="9">
    <location>
        <begin position="116"/>
        <end position="127"/>
    </location>
</feature>